<dbReference type="Proteomes" id="UP001364617">
    <property type="component" value="Unassembled WGS sequence"/>
</dbReference>
<protein>
    <recommendedName>
        <fullName evidence="4">Secreted protein</fullName>
    </recommendedName>
</protein>
<evidence type="ECO:0008006" key="4">
    <source>
        <dbReference type="Google" id="ProtNLM"/>
    </source>
</evidence>
<evidence type="ECO:0000313" key="2">
    <source>
        <dbReference type="EMBL" id="KAK7174120.1"/>
    </source>
</evidence>
<gene>
    <name evidence="2" type="ORF">R3I93_001334</name>
</gene>
<keyword evidence="1" id="KW-0732">Signal</keyword>
<proteinExistence type="predicted"/>
<organism evidence="2 3">
    <name type="scientific">Phoxinus phoxinus</name>
    <name type="common">Eurasian minnow</name>
    <dbReference type="NCBI Taxonomy" id="58324"/>
    <lineage>
        <taxon>Eukaryota</taxon>
        <taxon>Metazoa</taxon>
        <taxon>Chordata</taxon>
        <taxon>Craniata</taxon>
        <taxon>Vertebrata</taxon>
        <taxon>Euteleostomi</taxon>
        <taxon>Actinopterygii</taxon>
        <taxon>Neopterygii</taxon>
        <taxon>Teleostei</taxon>
        <taxon>Ostariophysi</taxon>
        <taxon>Cypriniformes</taxon>
        <taxon>Leuciscidae</taxon>
        <taxon>Phoxininae</taxon>
        <taxon>Phoxinus</taxon>
    </lineage>
</organism>
<feature type="chain" id="PRO_5042868115" description="Secreted protein" evidence="1">
    <location>
        <begin position="19"/>
        <end position="83"/>
    </location>
</feature>
<feature type="signal peptide" evidence="1">
    <location>
        <begin position="1"/>
        <end position="18"/>
    </location>
</feature>
<dbReference type="AlphaFoldDB" id="A0AAN9DMT7"/>
<dbReference type="EMBL" id="JAYKXH010000002">
    <property type="protein sequence ID" value="KAK7174120.1"/>
    <property type="molecule type" value="Genomic_DNA"/>
</dbReference>
<name>A0AAN9DMT7_9TELE</name>
<reference evidence="2 3" key="1">
    <citation type="submission" date="2024-02" db="EMBL/GenBank/DDBJ databases">
        <title>Chromosome-level genome assembly of the Eurasian Minnow (Phoxinus phoxinus).</title>
        <authorList>
            <person name="Oriowo T.O."/>
            <person name="Martin S."/>
            <person name="Stange M."/>
            <person name="Chrysostomakis Y."/>
            <person name="Brown T."/>
            <person name="Winkler S."/>
            <person name="Kukowka S."/>
            <person name="Myers E.W."/>
            <person name="Bohne A."/>
        </authorList>
    </citation>
    <scope>NUCLEOTIDE SEQUENCE [LARGE SCALE GENOMIC DNA]</scope>
    <source>
        <strain evidence="2">ZFMK-TIS-60720</strain>
        <tissue evidence="2">Whole Organism</tissue>
    </source>
</reference>
<evidence type="ECO:0000313" key="3">
    <source>
        <dbReference type="Proteomes" id="UP001364617"/>
    </source>
</evidence>
<sequence>MHGVSLLHFVLAPHLIGGIPSCWSSLILTPEDLILPYGCWGCCSSHGHEPTPGEDPPSEVNSPGVEKAEWLNKVVKRLWPNAA</sequence>
<accession>A0AAN9DMT7</accession>
<evidence type="ECO:0000256" key="1">
    <source>
        <dbReference type="SAM" id="SignalP"/>
    </source>
</evidence>
<comment type="caution">
    <text evidence="2">The sequence shown here is derived from an EMBL/GenBank/DDBJ whole genome shotgun (WGS) entry which is preliminary data.</text>
</comment>
<keyword evidence="3" id="KW-1185">Reference proteome</keyword>